<feature type="transmembrane region" description="Helical" evidence="1">
    <location>
        <begin position="32"/>
        <end position="52"/>
    </location>
</feature>
<name>A0AAD6FN84_9TELE</name>
<reference evidence="2" key="1">
    <citation type="submission" date="2022-11" db="EMBL/GenBank/DDBJ databases">
        <title>Chromosome-level genome of Pogonophryne albipinna.</title>
        <authorList>
            <person name="Jo E."/>
        </authorList>
    </citation>
    <scope>NUCLEOTIDE SEQUENCE</scope>
    <source>
        <strain evidence="2">SGF0006</strain>
        <tissue evidence="2">Muscle</tissue>
    </source>
</reference>
<keyword evidence="1" id="KW-0472">Membrane</keyword>
<organism evidence="2 3">
    <name type="scientific">Pogonophryne albipinna</name>
    <dbReference type="NCBI Taxonomy" id="1090488"/>
    <lineage>
        <taxon>Eukaryota</taxon>
        <taxon>Metazoa</taxon>
        <taxon>Chordata</taxon>
        <taxon>Craniata</taxon>
        <taxon>Vertebrata</taxon>
        <taxon>Euteleostomi</taxon>
        <taxon>Actinopterygii</taxon>
        <taxon>Neopterygii</taxon>
        <taxon>Teleostei</taxon>
        <taxon>Neoteleostei</taxon>
        <taxon>Acanthomorphata</taxon>
        <taxon>Eupercaria</taxon>
        <taxon>Perciformes</taxon>
        <taxon>Notothenioidei</taxon>
        <taxon>Pogonophryne</taxon>
    </lineage>
</organism>
<evidence type="ECO:0000256" key="1">
    <source>
        <dbReference type="SAM" id="Phobius"/>
    </source>
</evidence>
<feature type="non-terminal residue" evidence="2">
    <location>
        <position position="140"/>
    </location>
</feature>
<comment type="caution">
    <text evidence="2">The sequence shown here is derived from an EMBL/GenBank/DDBJ whole genome shotgun (WGS) entry which is preliminary data.</text>
</comment>
<proteinExistence type="predicted"/>
<gene>
    <name evidence="2" type="ORF">JOQ06_011419</name>
</gene>
<protein>
    <submittedName>
        <fullName evidence="2">Uncharacterized protein</fullName>
    </submittedName>
</protein>
<dbReference type="Proteomes" id="UP001219934">
    <property type="component" value="Unassembled WGS sequence"/>
</dbReference>
<keyword evidence="1" id="KW-1133">Transmembrane helix</keyword>
<dbReference type="AlphaFoldDB" id="A0AAD6FN84"/>
<evidence type="ECO:0000313" key="2">
    <source>
        <dbReference type="EMBL" id="KAJ4941540.1"/>
    </source>
</evidence>
<keyword evidence="1" id="KW-0812">Transmembrane</keyword>
<dbReference type="EMBL" id="JAPTMU010000006">
    <property type="protein sequence ID" value="KAJ4941540.1"/>
    <property type="molecule type" value="Genomic_DNA"/>
</dbReference>
<keyword evidence="3" id="KW-1185">Reference proteome</keyword>
<feature type="non-terminal residue" evidence="2">
    <location>
        <position position="1"/>
    </location>
</feature>
<accession>A0AAD6FN84</accession>
<evidence type="ECO:0000313" key="3">
    <source>
        <dbReference type="Proteomes" id="UP001219934"/>
    </source>
</evidence>
<sequence length="140" mass="15495">CGSSIFPPHAHPHPLHNAVRRLHSRHVPTKGYMAHFLISCIVGYLGSQACLLESYLIKMKERKNATQRVGGKERGEKKPSAPARAVHLSARLGYCVSCCGVEGGAWMFDRAVMRKIREGISVISSRRVMVRARFKAGAKN</sequence>